<evidence type="ECO:0000256" key="7">
    <source>
        <dbReference type="ARBA" id="ARBA00023237"/>
    </source>
</evidence>
<dbReference type="EMBL" id="FNUV01000007">
    <property type="protein sequence ID" value="SEG02488.1"/>
    <property type="molecule type" value="Genomic_DNA"/>
</dbReference>
<evidence type="ECO:0000256" key="5">
    <source>
        <dbReference type="ARBA" id="ARBA00022729"/>
    </source>
</evidence>
<accession>A0A1H5WSV9</accession>
<evidence type="ECO:0000259" key="8">
    <source>
        <dbReference type="Pfam" id="PF07715"/>
    </source>
</evidence>
<evidence type="ECO:0000313" key="9">
    <source>
        <dbReference type="EMBL" id="SEG02488.1"/>
    </source>
</evidence>
<dbReference type="PANTHER" id="PTHR30069">
    <property type="entry name" value="TONB-DEPENDENT OUTER MEMBRANE RECEPTOR"/>
    <property type="match status" value="1"/>
</dbReference>
<keyword evidence="5" id="KW-0732">Signal</keyword>
<evidence type="ECO:0000256" key="1">
    <source>
        <dbReference type="ARBA" id="ARBA00004571"/>
    </source>
</evidence>
<dbReference type="Gene3D" id="2.170.130.10">
    <property type="entry name" value="TonB-dependent receptor, plug domain"/>
    <property type="match status" value="1"/>
</dbReference>
<dbReference type="InterPro" id="IPR037066">
    <property type="entry name" value="Plug_dom_sf"/>
</dbReference>
<evidence type="ECO:0000256" key="2">
    <source>
        <dbReference type="ARBA" id="ARBA00022448"/>
    </source>
</evidence>
<keyword evidence="7" id="KW-0998">Cell outer membrane</keyword>
<proteinExistence type="predicted"/>
<reference evidence="9 10" key="1">
    <citation type="submission" date="2016-10" db="EMBL/GenBank/DDBJ databases">
        <authorList>
            <person name="de Groot N.N."/>
        </authorList>
    </citation>
    <scope>NUCLEOTIDE SEQUENCE [LARGE SCALE GENOMIC DNA]</scope>
    <source>
        <strain evidence="9 10">AR32</strain>
    </source>
</reference>
<evidence type="ECO:0000256" key="6">
    <source>
        <dbReference type="ARBA" id="ARBA00023136"/>
    </source>
</evidence>
<sequence>MYLSNHIKFCLLILLLLCKATSIIGQSYTVKGKVITDHDGEAASFAIVSIQNQELRTLCDINGNFELRNIPAGKHTLEVECLGYAKLKKSIVVSKTQSIQLQLQSSSFALPEFEVMAKRSRKGKVVIDEAALEYIQPTSLADVMLLLPGSVYKENNLTQFSQISSRQVGTDANTSLGVGIVTDGAPVSNDGIRSQLVGITEGSGTYDSEVRNRTGINQGTDMRYISTDHIQSVEFTRGISSARYGNLSSGMISISSKHGVTPLRVRLKTDLKNKLIYMGKGFRLGEKAGTLHAGIDYLHSIDDIREEMDKFSRLTGQLYYNNKVKVGGYNLDLDARLSQTITTSKMKKDELTYEYDETYKADYSRTGLMMKGCMTFGKTWLDQIELTLSADYTREKISRHRLVLSGSGPMNMPLAYEEGEHEGIYLPRKYYSDFYIDNQPVNIYAQLNANSRIPLFRNMMLNLMYGAEYTNVKNHGAGAVIEDEKRPPFPYDNSYMRPRPNWAIPALGTGAGYVQADFIYDDSKRNILQLSIGGRASMLTNLPSDYYLHGRVLTDPRINLSYTVGRTVKNTFRIGFGTESKTPTLDYLYPEKLYKDFYMLNAYTNDPQYRHLITYTNIYDVANRELKANKNKKAEAGWDIDYQGLSISLTAFYEQSDMGFEYFTEYYPLTYNLYTTLKPDVSIEGRTPQKNDYIEEQYSLFTTSKKVMNSSKVTKRGIEYRLIFPKIVPLSTTVEINGAYYQTDYASSLPLYYYPAVKIGGKEYPYVCIYDNGAKNQYRRLNSNIWLNTHIPKFKLFLTNFFQVVWLNTSQYKDNHDYIPTEYIDMSGALKPVDDIIRAQIAADDGTFRYFRRTILPVKYARNEKPVSLLWNLKATKEFKKGTKLSFFVNGLLDISPKYLSGSKVTQREWHDPYFGLELFFNFNL</sequence>
<keyword evidence="9" id="KW-0675">Receptor</keyword>
<dbReference type="AlphaFoldDB" id="A0A1H5WSV9"/>
<dbReference type="GO" id="GO:0015344">
    <property type="term" value="F:siderophore uptake transmembrane transporter activity"/>
    <property type="evidence" value="ECO:0007669"/>
    <property type="project" value="TreeGrafter"/>
</dbReference>
<dbReference type="InterPro" id="IPR012910">
    <property type="entry name" value="Plug_dom"/>
</dbReference>
<dbReference type="PANTHER" id="PTHR30069:SF29">
    <property type="entry name" value="HEMOGLOBIN AND HEMOGLOBIN-HAPTOGLOBIN-BINDING PROTEIN 1-RELATED"/>
    <property type="match status" value="1"/>
</dbReference>
<evidence type="ECO:0000256" key="3">
    <source>
        <dbReference type="ARBA" id="ARBA00022452"/>
    </source>
</evidence>
<keyword evidence="4" id="KW-0812">Transmembrane</keyword>
<dbReference type="InterPro" id="IPR008969">
    <property type="entry name" value="CarboxyPept-like_regulatory"/>
</dbReference>
<comment type="subcellular location">
    <subcellularLocation>
        <location evidence="1">Cell outer membrane</location>
        <topology evidence="1">Multi-pass membrane protein</topology>
    </subcellularLocation>
</comment>
<dbReference type="InterPro" id="IPR036942">
    <property type="entry name" value="Beta-barrel_TonB_sf"/>
</dbReference>
<keyword evidence="3" id="KW-1134">Transmembrane beta strand</keyword>
<organism evidence="9 10">
    <name type="scientific">Xylanibacter ruminicola</name>
    <name type="common">Prevotella ruminicola</name>
    <dbReference type="NCBI Taxonomy" id="839"/>
    <lineage>
        <taxon>Bacteria</taxon>
        <taxon>Pseudomonadati</taxon>
        <taxon>Bacteroidota</taxon>
        <taxon>Bacteroidia</taxon>
        <taxon>Bacteroidales</taxon>
        <taxon>Prevotellaceae</taxon>
        <taxon>Xylanibacter</taxon>
    </lineage>
</organism>
<feature type="domain" description="TonB-dependent receptor plug" evidence="8">
    <location>
        <begin position="126"/>
        <end position="250"/>
    </location>
</feature>
<dbReference type="Gene3D" id="2.60.40.1120">
    <property type="entry name" value="Carboxypeptidase-like, regulatory domain"/>
    <property type="match status" value="1"/>
</dbReference>
<dbReference type="Pfam" id="PF13715">
    <property type="entry name" value="CarbopepD_reg_2"/>
    <property type="match status" value="1"/>
</dbReference>
<evidence type="ECO:0000313" key="10">
    <source>
        <dbReference type="Proteomes" id="UP000236735"/>
    </source>
</evidence>
<keyword evidence="6" id="KW-0472">Membrane</keyword>
<dbReference type="SUPFAM" id="SSF56935">
    <property type="entry name" value="Porins"/>
    <property type="match status" value="1"/>
</dbReference>
<keyword evidence="2" id="KW-0813">Transport</keyword>
<gene>
    <name evidence="9" type="ORF">SAMN05216354_2474</name>
</gene>
<dbReference type="GO" id="GO:0009279">
    <property type="term" value="C:cell outer membrane"/>
    <property type="evidence" value="ECO:0007669"/>
    <property type="project" value="UniProtKB-SubCell"/>
</dbReference>
<dbReference type="SUPFAM" id="SSF49464">
    <property type="entry name" value="Carboxypeptidase regulatory domain-like"/>
    <property type="match status" value="1"/>
</dbReference>
<protein>
    <submittedName>
        <fullName evidence="9">TonB-dependent Receptor Plug Domain</fullName>
    </submittedName>
</protein>
<dbReference type="Pfam" id="PF07715">
    <property type="entry name" value="Plug"/>
    <property type="match status" value="1"/>
</dbReference>
<evidence type="ECO:0000256" key="4">
    <source>
        <dbReference type="ARBA" id="ARBA00022692"/>
    </source>
</evidence>
<dbReference type="GO" id="GO:0044718">
    <property type="term" value="P:siderophore transmembrane transport"/>
    <property type="evidence" value="ECO:0007669"/>
    <property type="project" value="TreeGrafter"/>
</dbReference>
<dbReference type="InterPro" id="IPR039426">
    <property type="entry name" value="TonB-dep_rcpt-like"/>
</dbReference>
<dbReference type="Gene3D" id="2.40.170.20">
    <property type="entry name" value="TonB-dependent receptor, beta-barrel domain"/>
    <property type="match status" value="1"/>
</dbReference>
<dbReference type="Proteomes" id="UP000236735">
    <property type="component" value="Unassembled WGS sequence"/>
</dbReference>
<name>A0A1H5WSV9_XYLRU</name>